<evidence type="ECO:0000313" key="2">
    <source>
        <dbReference type="EMBL" id="EXV05817.1"/>
    </source>
</evidence>
<name>A0A0A1V6E2_9HYPO</name>
<dbReference type="Proteomes" id="UP000030151">
    <property type="component" value="Unassembled WGS sequence"/>
</dbReference>
<dbReference type="EMBL" id="JELW01000001">
    <property type="protein sequence ID" value="EXV05817.1"/>
    <property type="molecule type" value="Genomic_DNA"/>
</dbReference>
<organism evidence="2 3">
    <name type="scientific">Metarhizium robertsii</name>
    <dbReference type="NCBI Taxonomy" id="568076"/>
    <lineage>
        <taxon>Eukaryota</taxon>
        <taxon>Fungi</taxon>
        <taxon>Dikarya</taxon>
        <taxon>Ascomycota</taxon>
        <taxon>Pezizomycotina</taxon>
        <taxon>Sordariomycetes</taxon>
        <taxon>Hypocreomycetidae</taxon>
        <taxon>Hypocreales</taxon>
        <taxon>Clavicipitaceae</taxon>
        <taxon>Metarhizium</taxon>
    </lineage>
</organism>
<dbReference type="InterPro" id="IPR000073">
    <property type="entry name" value="AB_hydrolase_1"/>
</dbReference>
<dbReference type="OrthoDB" id="94039at2759"/>
<reference evidence="2 3" key="1">
    <citation type="submission" date="2014-02" db="EMBL/GenBank/DDBJ databases">
        <title>The genome sequence of the entomopathogenic fungus Metarhizium robertsii ARSEF 2575.</title>
        <authorList>
            <person name="Giuliano Garisto Donzelli B."/>
            <person name="Roe B.A."/>
            <person name="Macmil S.L."/>
            <person name="Krasnoff S.B."/>
            <person name="Gibson D.M."/>
        </authorList>
    </citation>
    <scope>NUCLEOTIDE SEQUENCE [LARGE SCALE GENOMIC DNA]</scope>
    <source>
        <strain evidence="2 3">ARSEF 2575</strain>
    </source>
</reference>
<evidence type="ECO:0000313" key="3">
    <source>
        <dbReference type="Proteomes" id="UP000030151"/>
    </source>
</evidence>
<comment type="caution">
    <text evidence="2">The sequence shown here is derived from an EMBL/GenBank/DDBJ whole genome shotgun (WGS) entry which is preliminary data.</text>
</comment>
<protein>
    <submittedName>
        <fullName evidence="2">Carboxymethylbutenolide lactonase like protein</fullName>
    </submittedName>
</protein>
<dbReference type="eggNOG" id="ENOG502S3SW">
    <property type="taxonomic scope" value="Eukaryota"/>
</dbReference>
<dbReference type="AlphaFoldDB" id="A0A0A1V6E2"/>
<dbReference type="InterPro" id="IPR029058">
    <property type="entry name" value="AB_hydrolase_fold"/>
</dbReference>
<dbReference type="SUPFAM" id="SSF53474">
    <property type="entry name" value="alpha/beta-Hydrolases"/>
    <property type="match status" value="1"/>
</dbReference>
<dbReference type="HOGENOM" id="CLU_036837_0_0_1"/>
<evidence type="ECO:0000259" key="1">
    <source>
        <dbReference type="Pfam" id="PF12697"/>
    </source>
</evidence>
<gene>
    <name evidence="2" type="ORF">X797_000534</name>
</gene>
<proteinExistence type="predicted"/>
<accession>A0A0A1V6E2</accession>
<feature type="domain" description="AB hydrolase-1" evidence="1">
    <location>
        <begin position="59"/>
        <end position="225"/>
    </location>
</feature>
<dbReference type="Gene3D" id="3.40.50.1820">
    <property type="entry name" value="alpha/beta hydrolase"/>
    <property type="match status" value="1"/>
</dbReference>
<dbReference type="Pfam" id="PF12697">
    <property type="entry name" value="Abhydrolase_6"/>
    <property type="match status" value="1"/>
</dbReference>
<sequence>MAAALFNVKEHIIDASHIREFAYATANSQDTALKLHVKQYTPKDNPSPQRGDVTLIGAHANGFPKELYEPFFNDLYQELNKCGVRIRNVWFADCAWQGQSGILNQERGLLGNDPSWYDYSRDILHMINTFRMPRPLVAVGHSFGANVLSYTALLHPRLFHSMVLLDPAIAYYHTSRPMDFRASPAAASVGRRDRWPSREAAAALFKKAPFYQAWDPRVLEQWIKYGLHNTTPDPNGDVVLATTKHQEVFTFLRPSWPAFDAEGKNAIDPKWMPDAGTAIKVEYPMYPFYRPEAINTFIRMPSLRPGIVFILGGQSNVVSDADVKTRTETTGTGLGGSGGVASGRVKEVVHEKYGHLIPMEVPRFCAQHAADFLKKELDIWAVEEAEYEEWAKKSNADKVTISQEFKKHLGVTDKPRAKM</sequence>